<proteinExistence type="predicted"/>
<dbReference type="Proteomes" id="UP001055167">
    <property type="component" value="Unassembled WGS sequence"/>
</dbReference>
<dbReference type="EMBL" id="BPQH01000002">
    <property type="protein sequence ID" value="GJD48232.1"/>
    <property type="molecule type" value="Genomic_DNA"/>
</dbReference>
<sequence>MIRVGKVLRRALRGPRRAVGLRWYALRCFPEPLEAFLRLAEGAGASGAAYRGQSAALTAALPDDRVALLHILRGCTEASFALPAALDLAGLERLAAARPWNRRYLAQIVASLVNAHLTARPASAHDPDFWRRLLPALRRVGRPFLLAGDSHSLLSRSVGGGRRAPTVPVHLLCSAGSAVGLANPASRSGYGQYLARTAAALAAAGGRGLPAFFQFGQVDVEFVSTFRRIARGEAAFDPAAFGTFCTEVVERYGAFLGEHFGRFTAVHVVGIAPPALSDEAWAEGYCNAHVAQLEGDRDEAEIIRAVRSIAVPGLAARTALHRAFNDRLRALCRARGLRYVDGFDALLGPDGTLDRRFLGAAQGRDHHVDPDAAGPLARAAIAAALARAGRGG</sequence>
<name>A0ABQ4QUH0_9HYPH</name>
<keyword evidence="2" id="KW-1185">Reference proteome</keyword>
<reference evidence="1" key="2">
    <citation type="submission" date="2021-08" db="EMBL/GenBank/DDBJ databases">
        <authorList>
            <person name="Tani A."/>
            <person name="Ola A."/>
            <person name="Ogura Y."/>
            <person name="Katsura K."/>
            <person name="Hayashi T."/>
        </authorList>
    </citation>
    <scope>NUCLEOTIDE SEQUENCE</scope>
    <source>
        <strain evidence="1">KCTC 52305</strain>
    </source>
</reference>
<organism evidence="1 2">
    <name type="scientific">Methylobacterium crusticola</name>
    <dbReference type="NCBI Taxonomy" id="1697972"/>
    <lineage>
        <taxon>Bacteria</taxon>
        <taxon>Pseudomonadati</taxon>
        <taxon>Pseudomonadota</taxon>
        <taxon>Alphaproteobacteria</taxon>
        <taxon>Hyphomicrobiales</taxon>
        <taxon>Methylobacteriaceae</taxon>
        <taxon>Methylobacterium</taxon>
    </lineage>
</organism>
<gene>
    <name evidence="1" type="ORF">OPKNFCMD_0948</name>
</gene>
<protein>
    <submittedName>
        <fullName evidence="1">Uncharacterized protein</fullName>
    </submittedName>
</protein>
<reference evidence="1" key="1">
    <citation type="journal article" date="2021" name="Front. Microbiol.">
        <title>Comprehensive Comparative Genomics and Phenotyping of Methylobacterium Species.</title>
        <authorList>
            <person name="Alessa O."/>
            <person name="Ogura Y."/>
            <person name="Fujitani Y."/>
            <person name="Takami H."/>
            <person name="Hayashi T."/>
            <person name="Sahin N."/>
            <person name="Tani A."/>
        </authorList>
    </citation>
    <scope>NUCLEOTIDE SEQUENCE</scope>
    <source>
        <strain evidence="1">KCTC 52305</strain>
    </source>
</reference>
<dbReference type="RefSeq" id="WP_128566377.1">
    <property type="nucleotide sequence ID" value="NZ_BPQH01000002.1"/>
</dbReference>
<evidence type="ECO:0000313" key="2">
    <source>
        <dbReference type="Proteomes" id="UP001055167"/>
    </source>
</evidence>
<accession>A0ABQ4QUH0</accession>
<comment type="caution">
    <text evidence="1">The sequence shown here is derived from an EMBL/GenBank/DDBJ whole genome shotgun (WGS) entry which is preliminary data.</text>
</comment>
<evidence type="ECO:0000313" key="1">
    <source>
        <dbReference type="EMBL" id="GJD48232.1"/>
    </source>
</evidence>